<dbReference type="Pfam" id="PF07773">
    <property type="entry name" value="TCTN_DUF1619"/>
    <property type="match status" value="1"/>
</dbReference>
<dbReference type="EMBL" id="JBJKFK010000406">
    <property type="protein sequence ID" value="KAL3317276.1"/>
    <property type="molecule type" value="Genomic_DNA"/>
</dbReference>
<dbReference type="PANTHER" id="PTHR14611">
    <property type="entry name" value="TECTONIC FAMILY MEMBER"/>
    <property type="match status" value="1"/>
</dbReference>
<comment type="caution">
    <text evidence="2">The sequence shown here is derived from an EMBL/GenBank/DDBJ whole genome shotgun (WGS) entry which is preliminary data.</text>
</comment>
<gene>
    <name evidence="2" type="primary">TCTN1</name>
    <name evidence="2" type="ORF">Ciccas_004073</name>
</gene>
<dbReference type="GO" id="GO:0030030">
    <property type="term" value="P:cell projection organization"/>
    <property type="evidence" value="ECO:0007669"/>
    <property type="project" value="UniProtKB-KW"/>
</dbReference>
<proteinExistence type="predicted"/>
<feature type="domain" description="Tectonic-1-3" evidence="1">
    <location>
        <begin position="284"/>
        <end position="417"/>
    </location>
</feature>
<dbReference type="InterPro" id="IPR011677">
    <property type="entry name" value="TCTN1-3_dom"/>
</dbReference>
<dbReference type="PANTHER" id="PTHR14611:SF2">
    <property type="entry name" value="TECTONIC"/>
    <property type="match status" value="1"/>
</dbReference>
<dbReference type="InterPro" id="IPR040354">
    <property type="entry name" value="TCTN1-3"/>
</dbReference>
<dbReference type="AlphaFoldDB" id="A0ABD2QEW0"/>
<sequence length="487" mass="52702">MYINNSSQNFYKTSDRVESYALTSNLVTKYTVGNFSTTLQNAAFDVPYFVGSKIITYYPTIIAFGYLSFPNGKILNFGVNKTILRTTTLSLTDSGTSCNAIPTITQIIGSQNLVTDASLLNAVPGDANNLITPMQPFGVSSLLPATCVNSGGTSITCPIGNIFNSGTCHNVVSMLTISFAFENRVITQVSVQAVIRNDLNGNFNQVYRAIFYQSASIPSAVPSLIVKATDQFSGNPGYLDESPVVAGRLSVDGTTITVNPVDFSGRPFIKANFPISWWTVPAFGMCSSSPTSSNLTPVLFKQNMRSHCLLSILNSFADTAGACANLDANIKQILNSGTGQINRISKFGTISTKNLADWLAVSIVDETRNIRQTKRRCENVTIGQRIIIPYAYTGVISAPQAKIKGVQIKLVKGNIEFKCGGPFCAPNNNDLTQNFPIFTAVDFVDQTKTIASNSDINYDSRLPNNVFFPFAGNYGHDSQVNSVFETS</sequence>
<protein>
    <submittedName>
        <fullName evidence="2">Tectonic-1</fullName>
    </submittedName>
</protein>
<evidence type="ECO:0000259" key="1">
    <source>
        <dbReference type="Pfam" id="PF07773"/>
    </source>
</evidence>
<dbReference type="Proteomes" id="UP001626550">
    <property type="component" value="Unassembled WGS sequence"/>
</dbReference>
<organism evidence="2 3">
    <name type="scientific">Cichlidogyrus casuarinus</name>
    <dbReference type="NCBI Taxonomy" id="1844966"/>
    <lineage>
        <taxon>Eukaryota</taxon>
        <taxon>Metazoa</taxon>
        <taxon>Spiralia</taxon>
        <taxon>Lophotrochozoa</taxon>
        <taxon>Platyhelminthes</taxon>
        <taxon>Monogenea</taxon>
        <taxon>Monopisthocotylea</taxon>
        <taxon>Dactylogyridea</taxon>
        <taxon>Ancyrocephalidae</taxon>
        <taxon>Cichlidogyrus</taxon>
    </lineage>
</organism>
<keyword evidence="3" id="KW-1185">Reference proteome</keyword>
<name>A0ABD2QEW0_9PLAT</name>
<evidence type="ECO:0000313" key="3">
    <source>
        <dbReference type="Proteomes" id="UP001626550"/>
    </source>
</evidence>
<evidence type="ECO:0000313" key="2">
    <source>
        <dbReference type="EMBL" id="KAL3317276.1"/>
    </source>
</evidence>
<accession>A0ABD2QEW0</accession>
<reference evidence="2 3" key="1">
    <citation type="submission" date="2024-11" db="EMBL/GenBank/DDBJ databases">
        <title>Adaptive evolution of stress response genes in parasites aligns with host niche diversity.</title>
        <authorList>
            <person name="Hahn C."/>
            <person name="Resl P."/>
        </authorList>
    </citation>
    <scope>NUCLEOTIDE SEQUENCE [LARGE SCALE GENOMIC DNA]</scope>
    <source>
        <strain evidence="2">EGGRZ-B1_66</strain>
        <tissue evidence="2">Body</tissue>
    </source>
</reference>